<protein>
    <submittedName>
        <fullName evidence="1">Uncharacterized protein</fullName>
    </submittedName>
</protein>
<keyword evidence="2" id="KW-1185">Reference proteome</keyword>
<comment type="caution">
    <text evidence="1">The sequence shown here is derived from an EMBL/GenBank/DDBJ whole genome shotgun (WGS) entry which is preliminary data.</text>
</comment>
<dbReference type="InterPro" id="IPR013783">
    <property type="entry name" value="Ig-like_fold"/>
</dbReference>
<dbReference type="Proteomes" id="UP001054945">
    <property type="component" value="Unassembled WGS sequence"/>
</dbReference>
<organism evidence="1 2">
    <name type="scientific">Caerostris extrusa</name>
    <name type="common">Bark spider</name>
    <name type="synonym">Caerostris bankana</name>
    <dbReference type="NCBI Taxonomy" id="172846"/>
    <lineage>
        <taxon>Eukaryota</taxon>
        <taxon>Metazoa</taxon>
        <taxon>Ecdysozoa</taxon>
        <taxon>Arthropoda</taxon>
        <taxon>Chelicerata</taxon>
        <taxon>Arachnida</taxon>
        <taxon>Araneae</taxon>
        <taxon>Araneomorphae</taxon>
        <taxon>Entelegynae</taxon>
        <taxon>Araneoidea</taxon>
        <taxon>Araneidae</taxon>
        <taxon>Caerostris</taxon>
    </lineage>
</organism>
<proteinExistence type="predicted"/>
<sequence>MKIFRYPTTPASLSFHCKQGGTQGGGGRRHSLENECRKQRACLQAMRVSVVPLSSVSHQAESNFKTILASSCPVPLRTPRSYDCVDPTGRKSSARCGGCTAYQTRWFTRISPFAAEDFRQGVHDAVYRCVASNIVGSIISREVHVKAENVIQIRNLYCVAWWLCGMVPDG</sequence>
<dbReference type="Gene3D" id="2.60.40.10">
    <property type="entry name" value="Immunoglobulins"/>
    <property type="match status" value="1"/>
</dbReference>
<evidence type="ECO:0000313" key="1">
    <source>
        <dbReference type="EMBL" id="GIY99783.1"/>
    </source>
</evidence>
<name>A0AAV4Y0U8_CAEEX</name>
<gene>
    <name evidence="1" type="ORF">CEXT_508101</name>
</gene>
<evidence type="ECO:0000313" key="2">
    <source>
        <dbReference type="Proteomes" id="UP001054945"/>
    </source>
</evidence>
<reference evidence="1 2" key="1">
    <citation type="submission" date="2021-06" db="EMBL/GenBank/DDBJ databases">
        <title>Caerostris extrusa draft genome.</title>
        <authorList>
            <person name="Kono N."/>
            <person name="Arakawa K."/>
        </authorList>
    </citation>
    <scope>NUCLEOTIDE SEQUENCE [LARGE SCALE GENOMIC DNA]</scope>
</reference>
<accession>A0AAV4Y0U8</accession>
<dbReference type="AlphaFoldDB" id="A0AAV4Y0U8"/>
<dbReference type="EMBL" id="BPLR01001083">
    <property type="protein sequence ID" value="GIY99783.1"/>
    <property type="molecule type" value="Genomic_DNA"/>
</dbReference>